<dbReference type="Proteomes" id="UP000218677">
    <property type="component" value="Unassembled WGS sequence"/>
</dbReference>
<evidence type="ECO:0000313" key="11">
    <source>
        <dbReference type="EMBL" id="PCF96171.1"/>
    </source>
</evidence>
<evidence type="ECO:0000256" key="3">
    <source>
        <dbReference type="ARBA" id="ARBA00022475"/>
    </source>
</evidence>
<evidence type="ECO:0000256" key="9">
    <source>
        <dbReference type="ARBA" id="ARBA00023136"/>
    </source>
</evidence>
<dbReference type="GO" id="GO:0005524">
    <property type="term" value="F:ATP binding"/>
    <property type="evidence" value="ECO:0007669"/>
    <property type="project" value="UniProtKB-KW"/>
</dbReference>
<evidence type="ECO:0000256" key="8">
    <source>
        <dbReference type="ARBA" id="ARBA00022967"/>
    </source>
</evidence>
<dbReference type="InterPro" id="IPR050107">
    <property type="entry name" value="ABC_carbohydrate_import_ATPase"/>
</dbReference>
<keyword evidence="5" id="KW-0677">Repeat</keyword>
<keyword evidence="2" id="KW-0813">Transport</keyword>
<dbReference type="OrthoDB" id="9776369at2"/>
<gene>
    <name evidence="11" type="ORF">CPA45_08655</name>
</gene>
<feature type="domain" description="ABC transporter" evidence="10">
    <location>
        <begin position="253"/>
        <end position="496"/>
    </location>
</feature>
<proteinExistence type="predicted"/>
<dbReference type="SUPFAM" id="SSF52540">
    <property type="entry name" value="P-loop containing nucleoside triphosphate hydrolases"/>
    <property type="match status" value="2"/>
</dbReference>
<dbReference type="AlphaFoldDB" id="A0A2A4HPY2"/>
<feature type="domain" description="ABC transporter" evidence="10">
    <location>
        <begin position="6"/>
        <end position="241"/>
    </location>
</feature>
<evidence type="ECO:0000256" key="6">
    <source>
        <dbReference type="ARBA" id="ARBA00022741"/>
    </source>
</evidence>
<keyword evidence="3" id="KW-1003">Cell membrane</keyword>
<evidence type="ECO:0000256" key="7">
    <source>
        <dbReference type="ARBA" id="ARBA00022840"/>
    </source>
</evidence>
<keyword evidence="7 11" id="KW-0067">ATP-binding</keyword>
<dbReference type="GO" id="GO:0005886">
    <property type="term" value="C:plasma membrane"/>
    <property type="evidence" value="ECO:0007669"/>
    <property type="project" value="UniProtKB-SubCell"/>
</dbReference>
<dbReference type="SMART" id="SM00382">
    <property type="entry name" value="AAA"/>
    <property type="match status" value="2"/>
</dbReference>
<dbReference type="Pfam" id="PF00005">
    <property type="entry name" value="ABC_tran"/>
    <property type="match status" value="2"/>
</dbReference>
<dbReference type="PANTHER" id="PTHR43790">
    <property type="entry name" value="CARBOHYDRATE TRANSPORT ATP-BINDING PROTEIN MG119-RELATED"/>
    <property type="match status" value="1"/>
</dbReference>
<dbReference type="Gene3D" id="3.40.50.300">
    <property type="entry name" value="P-loop containing nucleotide triphosphate hydrolases"/>
    <property type="match status" value="2"/>
</dbReference>
<dbReference type="CDD" id="cd03215">
    <property type="entry name" value="ABC_Carb_Monos_II"/>
    <property type="match status" value="1"/>
</dbReference>
<comment type="subcellular location">
    <subcellularLocation>
        <location evidence="1">Cell membrane</location>
        <topology evidence="1">Peripheral membrane protein</topology>
    </subcellularLocation>
</comment>
<evidence type="ECO:0000259" key="10">
    <source>
        <dbReference type="PROSITE" id="PS50893"/>
    </source>
</evidence>
<evidence type="ECO:0000256" key="2">
    <source>
        <dbReference type="ARBA" id="ARBA00022448"/>
    </source>
</evidence>
<comment type="caution">
    <text evidence="11">The sequence shown here is derived from an EMBL/GenBank/DDBJ whole genome shotgun (WGS) entry which is preliminary data.</text>
</comment>
<accession>A0A2A4HPY2</accession>
<dbReference type="PROSITE" id="PS50893">
    <property type="entry name" value="ABC_TRANSPORTER_2"/>
    <property type="match status" value="2"/>
</dbReference>
<keyword evidence="4" id="KW-0762">Sugar transport</keyword>
<keyword evidence="12" id="KW-1185">Reference proteome</keyword>
<dbReference type="InterPro" id="IPR003439">
    <property type="entry name" value="ABC_transporter-like_ATP-bd"/>
</dbReference>
<dbReference type="EMBL" id="NWUX01000005">
    <property type="protein sequence ID" value="PCF96171.1"/>
    <property type="molecule type" value="Genomic_DNA"/>
</dbReference>
<evidence type="ECO:0000313" key="12">
    <source>
        <dbReference type="Proteomes" id="UP000218677"/>
    </source>
</evidence>
<dbReference type="InterPro" id="IPR027417">
    <property type="entry name" value="P-loop_NTPase"/>
</dbReference>
<reference evidence="12" key="1">
    <citation type="submission" date="2017-09" db="EMBL/GenBank/DDBJ databases">
        <authorList>
            <person name="Cho G.-S."/>
            <person name="Oguntoyinbo F.A."/>
            <person name="Cnockaert M."/>
            <person name="Kabisch J."/>
            <person name="Neve H."/>
            <person name="Bockelmann W."/>
            <person name="Wenning M."/>
            <person name="Franz C.M."/>
            <person name="Vandamme P."/>
        </authorList>
    </citation>
    <scope>NUCLEOTIDE SEQUENCE [LARGE SCALE GENOMIC DNA]</scope>
    <source>
        <strain evidence="12">MBT G8648</strain>
    </source>
</reference>
<evidence type="ECO:0000256" key="1">
    <source>
        <dbReference type="ARBA" id="ARBA00004202"/>
    </source>
</evidence>
<dbReference type="PANTHER" id="PTHR43790:SF9">
    <property type="entry name" value="GALACTOFURANOSE TRANSPORTER ATP-BINDING PROTEIN YTFR"/>
    <property type="match status" value="1"/>
</dbReference>
<organism evidence="11 12">
    <name type="scientific">Vreelandella nigrificans</name>
    <dbReference type="NCBI Taxonomy" id="2042704"/>
    <lineage>
        <taxon>Bacteria</taxon>
        <taxon>Pseudomonadati</taxon>
        <taxon>Pseudomonadota</taxon>
        <taxon>Gammaproteobacteria</taxon>
        <taxon>Oceanospirillales</taxon>
        <taxon>Halomonadaceae</taxon>
        <taxon>Vreelandella</taxon>
    </lineage>
</organism>
<dbReference type="InterPro" id="IPR003593">
    <property type="entry name" value="AAA+_ATPase"/>
</dbReference>
<evidence type="ECO:0000256" key="5">
    <source>
        <dbReference type="ARBA" id="ARBA00022737"/>
    </source>
</evidence>
<dbReference type="FunFam" id="3.40.50.300:FF:000127">
    <property type="entry name" value="Ribose import ATP-binding protein RbsA"/>
    <property type="match status" value="1"/>
</dbReference>
<keyword evidence="9" id="KW-0472">Membrane</keyword>
<dbReference type="GO" id="GO:0016887">
    <property type="term" value="F:ATP hydrolysis activity"/>
    <property type="evidence" value="ECO:0007669"/>
    <property type="project" value="InterPro"/>
</dbReference>
<keyword evidence="6" id="KW-0547">Nucleotide-binding</keyword>
<keyword evidence="8" id="KW-1278">Translocase</keyword>
<protein>
    <submittedName>
        <fullName evidence="11">ABC transporter ATP-binding protein</fullName>
    </submittedName>
</protein>
<evidence type="ECO:0000256" key="4">
    <source>
        <dbReference type="ARBA" id="ARBA00022597"/>
    </source>
</evidence>
<dbReference type="RefSeq" id="WP_096651152.1">
    <property type="nucleotide sequence ID" value="NZ_NWUX01000005.1"/>
</dbReference>
<name>A0A2A4HPY2_9GAMM</name>
<sequence length="508" mass="55789">MSEPILRLEGIGKAFGPVQVLENISFSVAPGEVVGILGENGAGKSTLLKIISGIYTPSAGQVLLDGQAFNALDPITARRHGVAMIPQEFNLIPTLRVYENVFLGQELRRGGLLDHAGMRRRTRELLASLEVAMNPDVPIERLSVAEKQMVEVARVLVNDARIVILDEPTTVLTDREVAVLFRVVRSLVAKGVTILFISHKLKEVKELCSRLLILRDGKQVDFCAIGKLSEEDMARKMVGRELTQIYPDKSATLHSASPALRVQGLGIKALLYDINLEVRHGEILGLSGLVGAGRTEIAEAIMGLRRKDSGDIFIDGETVSIHSPNEAHARGLAYLSEDRQGKGLQLSFNVMQNITSLSLKRYVRGLIRHGAERRRAEHYQQRLSIKASNLAAPISLLSGGNQQKVYFSKLLDIEPDILILDEPTRGIDISAKQQIYRLIRDLTEQGKAVVVISSELEEIIGMADRVLVVREGRIAADLSGDDINEEQIMLYAAGAWQQTNNNPVGDTL</sequence>
<dbReference type="CDD" id="cd03216">
    <property type="entry name" value="ABC_Carb_Monos_I"/>
    <property type="match status" value="1"/>
</dbReference>